<reference evidence="3" key="1">
    <citation type="journal article" date="2019" name="Int. J. Syst. Evol. Microbiol.">
        <title>The Global Catalogue of Microorganisms (GCM) 10K type strain sequencing project: providing services to taxonomists for standard genome sequencing and annotation.</title>
        <authorList>
            <consortium name="The Broad Institute Genomics Platform"/>
            <consortium name="The Broad Institute Genome Sequencing Center for Infectious Disease"/>
            <person name="Wu L."/>
            <person name="Ma J."/>
        </authorList>
    </citation>
    <scope>NUCLEOTIDE SEQUENCE [LARGE SCALE GENOMIC DNA]</scope>
    <source>
        <strain evidence="3">KCTC 52141</strain>
    </source>
</reference>
<sequence length="255" mass="29017">MNKVKLEDFWHFLESTSSSERHFLSERNLKFLDALYESSKSRVKIIPKGSVYYRARVNPAGVNTPYDKAEMKPIPNLQAEGRVNPFNLNVLYLANRPEVCVAESRPADDESVTVATFEMLADLRLVNLLQDRPDGYWWCNQYSPDTDEDDESFAWTELNGCFSKPVTSQDSRLNYIPTQIVSEYFKMQGYDGVVYQSQFDIKGVEQTVENGLHENIAIFDLNVADAKSAQTYIAKRREVDVSSLPGTDVDYAAPP</sequence>
<gene>
    <name evidence="2" type="ORF">ACFOEB_17710</name>
</gene>
<proteinExistence type="predicted"/>
<organism evidence="2 3">
    <name type="scientific">Gilvimarinus japonicus</name>
    <dbReference type="NCBI Taxonomy" id="1796469"/>
    <lineage>
        <taxon>Bacteria</taxon>
        <taxon>Pseudomonadati</taxon>
        <taxon>Pseudomonadota</taxon>
        <taxon>Gammaproteobacteria</taxon>
        <taxon>Cellvibrionales</taxon>
        <taxon>Cellvibrionaceae</taxon>
        <taxon>Gilvimarinus</taxon>
    </lineage>
</organism>
<dbReference type="Proteomes" id="UP001595548">
    <property type="component" value="Unassembled WGS sequence"/>
</dbReference>
<evidence type="ECO:0000313" key="3">
    <source>
        <dbReference type="Proteomes" id="UP001595548"/>
    </source>
</evidence>
<dbReference type="EMBL" id="JBHRTL010000031">
    <property type="protein sequence ID" value="MFC3157048.1"/>
    <property type="molecule type" value="Genomic_DNA"/>
</dbReference>
<accession>A0ABV7HWD4</accession>
<comment type="caution">
    <text evidence="2">The sequence shown here is derived from an EMBL/GenBank/DDBJ whole genome shotgun (WGS) entry which is preliminary data.</text>
</comment>
<evidence type="ECO:0000313" key="2">
    <source>
        <dbReference type="EMBL" id="MFC3157048.1"/>
    </source>
</evidence>
<name>A0ABV7HWD4_9GAMM</name>
<evidence type="ECO:0000259" key="1">
    <source>
        <dbReference type="Pfam" id="PF08808"/>
    </source>
</evidence>
<protein>
    <submittedName>
        <fullName evidence="2">RES domain-containing protein</fullName>
    </submittedName>
</protein>
<dbReference type="Pfam" id="PF08808">
    <property type="entry name" value="RES"/>
    <property type="match status" value="1"/>
</dbReference>
<feature type="domain" description="RES" evidence="1">
    <location>
        <begin position="67"/>
        <end position="231"/>
    </location>
</feature>
<dbReference type="RefSeq" id="WP_382418572.1">
    <property type="nucleotide sequence ID" value="NZ_AP031500.1"/>
</dbReference>
<dbReference type="InterPro" id="IPR014914">
    <property type="entry name" value="RES_dom"/>
</dbReference>
<keyword evidence="3" id="KW-1185">Reference proteome</keyword>